<dbReference type="PANTHER" id="PTHR43329">
    <property type="entry name" value="EPOXIDE HYDROLASE"/>
    <property type="match status" value="1"/>
</dbReference>
<gene>
    <name evidence="2" type="ORF">UL81_00975</name>
</gene>
<dbReference type="KEGG" id="ccj:UL81_00975"/>
<dbReference type="GO" id="GO:0016787">
    <property type="term" value="F:hydrolase activity"/>
    <property type="evidence" value="ECO:0007669"/>
    <property type="project" value="UniProtKB-KW"/>
</dbReference>
<protein>
    <submittedName>
        <fullName evidence="2">Putative hydrolase or acyltransferase of alpha/beta superfamily</fullName>
    </submittedName>
</protein>
<sequence>MASTTSPSVIELDGPFAHEFVHTRGVRLHVVTAGSKQDPLVVLVHGGFGGWFDFREVIAPLADQGFHVAAVDLRGTGMSDKPPVEPGQDIRTLVGDLTGLVQALGHTSAFFIGDDTGGAVAWAVATSRPERTRGLVSIAAAHPVDMRRSIAARPWDFTWISLRALTCRVYQPFGRTSYLLSPATYRKALQLNVEPTLSDATFNRSLELRTLASQIGNAHRGILWNHRMLTAVVPFKWVDTKAHCPVLFLHADQQLWKPVIRRASRRVRGDFVSQNIPGTKNLPHLEDPEQFVHVVSQWLRAT</sequence>
<evidence type="ECO:0000256" key="1">
    <source>
        <dbReference type="ARBA" id="ARBA00022801"/>
    </source>
</evidence>
<dbReference type="AlphaFoldDB" id="A0A0F6T9J9"/>
<dbReference type="OrthoDB" id="2987348at2"/>
<dbReference type="GO" id="GO:0016746">
    <property type="term" value="F:acyltransferase activity"/>
    <property type="evidence" value="ECO:0007669"/>
    <property type="project" value="UniProtKB-KW"/>
</dbReference>
<dbReference type="HOGENOM" id="CLU_020336_7_3_11"/>
<dbReference type="PRINTS" id="PR00111">
    <property type="entry name" value="ABHYDROLASE"/>
</dbReference>
<name>A0A0F6T9J9_9CORY</name>
<dbReference type="PRINTS" id="PR00412">
    <property type="entry name" value="EPOXHYDRLASE"/>
</dbReference>
<dbReference type="STRING" id="161896.UL81_00975"/>
<dbReference type="EMBL" id="CP011311">
    <property type="protein sequence ID" value="AKE38181.1"/>
    <property type="molecule type" value="Genomic_DNA"/>
</dbReference>
<dbReference type="InterPro" id="IPR000639">
    <property type="entry name" value="Epox_hydrolase-like"/>
</dbReference>
<dbReference type="InterPro" id="IPR000073">
    <property type="entry name" value="AB_hydrolase_1"/>
</dbReference>
<dbReference type="Pfam" id="PF00561">
    <property type="entry name" value="Abhydrolase_1"/>
    <property type="match status" value="1"/>
</dbReference>
<dbReference type="Gene3D" id="3.40.50.1820">
    <property type="entry name" value="alpha/beta hydrolase"/>
    <property type="match status" value="1"/>
</dbReference>
<reference evidence="2 3" key="1">
    <citation type="journal article" date="2015" name="Genome Announc.">
        <title>Complete Genome Sequence of Corynebacterium camporealensis DSM 44610, Isolated from the Milk of a Manchega Sheep with Subclinical Mastitis.</title>
        <authorList>
            <person name="Ruckert C."/>
            <person name="Albersmeier A."/>
            <person name="Winkler A."/>
            <person name="Tauch A."/>
        </authorList>
    </citation>
    <scope>NUCLEOTIDE SEQUENCE [LARGE SCALE GENOMIC DNA]</scope>
    <source>
        <strain evidence="2 3">DSM 44610</strain>
    </source>
</reference>
<dbReference type="SUPFAM" id="SSF53474">
    <property type="entry name" value="alpha/beta-Hydrolases"/>
    <property type="match status" value="1"/>
</dbReference>
<keyword evidence="2" id="KW-0012">Acyltransferase</keyword>
<accession>A0A0F6T9J9</accession>
<organism evidence="2 3">
    <name type="scientific">Corynebacterium camporealensis</name>
    <dbReference type="NCBI Taxonomy" id="161896"/>
    <lineage>
        <taxon>Bacteria</taxon>
        <taxon>Bacillati</taxon>
        <taxon>Actinomycetota</taxon>
        <taxon>Actinomycetes</taxon>
        <taxon>Mycobacteriales</taxon>
        <taxon>Corynebacteriaceae</taxon>
        <taxon>Corynebacterium</taxon>
    </lineage>
</organism>
<dbReference type="RefSeq" id="WP_035107302.1">
    <property type="nucleotide sequence ID" value="NZ_CP011311.1"/>
</dbReference>
<evidence type="ECO:0000313" key="3">
    <source>
        <dbReference type="Proteomes" id="UP000033566"/>
    </source>
</evidence>
<dbReference type="Proteomes" id="UP000033566">
    <property type="component" value="Chromosome"/>
</dbReference>
<evidence type="ECO:0000313" key="2">
    <source>
        <dbReference type="EMBL" id="AKE38181.1"/>
    </source>
</evidence>
<dbReference type="InterPro" id="IPR029058">
    <property type="entry name" value="AB_hydrolase_fold"/>
</dbReference>
<dbReference type="PATRIC" id="fig|161896.4.peg.190"/>
<proteinExistence type="predicted"/>
<keyword evidence="3" id="KW-1185">Reference proteome</keyword>
<keyword evidence="1 2" id="KW-0378">Hydrolase</keyword>
<keyword evidence="2" id="KW-0808">Transferase</keyword>